<accession>A0ABD2RJA1</accession>
<dbReference type="Proteomes" id="UP001627284">
    <property type="component" value="Unassembled WGS sequence"/>
</dbReference>
<feature type="non-terminal residue" evidence="3">
    <location>
        <position position="1"/>
    </location>
</feature>
<dbReference type="PROSITE" id="PS50213">
    <property type="entry name" value="FAS1"/>
    <property type="match status" value="1"/>
</dbReference>
<sequence>KLLENFFIMAKNRFLLLFFIFSLSFSTLIISSSSYNPTNINIINPKNNLPNTLLKKGYVSMSIILENTLNNFISSSPNTTNFTIFCPTEKAFLKIFPKYQDPPNRLIQYHIVPLGLNKNVLETFFHRGSKLKTLLLDHSIVVTKLPRSEKVSINNVDIAEWDVYNDGRVIVHGIEEFFDPALETLLFYGHNIGSSSGVEKKTEQKTYRLSCFGGRGLYRRS</sequence>
<protein>
    <recommendedName>
        <fullName evidence="2">FAS1 domain-containing protein</fullName>
    </recommendedName>
</protein>
<gene>
    <name evidence="3" type="ORF">AABB24_032376</name>
</gene>
<dbReference type="InterPro" id="IPR052806">
    <property type="entry name" value="Fasciclin-like_AGP"/>
</dbReference>
<reference evidence="3 4" key="1">
    <citation type="submission" date="2024-05" db="EMBL/GenBank/DDBJ databases">
        <title>De novo assembly of an allotetraploid wild potato.</title>
        <authorList>
            <person name="Hosaka A.J."/>
        </authorList>
    </citation>
    <scope>NUCLEOTIDE SEQUENCE [LARGE SCALE GENOMIC DNA]</scope>
    <source>
        <tissue evidence="3">Young leaves</tissue>
    </source>
</reference>
<dbReference type="Pfam" id="PF02469">
    <property type="entry name" value="Fasciclin"/>
    <property type="match status" value="1"/>
</dbReference>
<dbReference type="SUPFAM" id="SSF82153">
    <property type="entry name" value="FAS1 domain"/>
    <property type="match status" value="1"/>
</dbReference>
<feature type="domain" description="FAS1" evidence="2">
    <location>
        <begin position="46"/>
        <end position="182"/>
    </location>
</feature>
<organism evidence="3 4">
    <name type="scientific">Solanum stoloniferum</name>
    <dbReference type="NCBI Taxonomy" id="62892"/>
    <lineage>
        <taxon>Eukaryota</taxon>
        <taxon>Viridiplantae</taxon>
        <taxon>Streptophyta</taxon>
        <taxon>Embryophyta</taxon>
        <taxon>Tracheophyta</taxon>
        <taxon>Spermatophyta</taxon>
        <taxon>Magnoliopsida</taxon>
        <taxon>eudicotyledons</taxon>
        <taxon>Gunneridae</taxon>
        <taxon>Pentapetalae</taxon>
        <taxon>asterids</taxon>
        <taxon>lamiids</taxon>
        <taxon>Solanales</taxon>
        <taxon>Solanaceae</taxon>
        <taxon>Solanoideae</taxon>
        <taxon>Solaneae</taxon>
        <taxon>Solanum</taxon>
    </lineage>
</organism>
<proteinExistence type="inferred from homology"/>
<evidence type="ECO:0000313" key="4">
    <source>
        <dbReference type="Proteomes" id="UP001627284"/>
    </source>
</evidence>
<dbReference type="SMART" id="SM00554">
    <property type="entry name" value="FAS1"/>
    <property type="match status" value="1"/>
</dbReference>
<evidence type="ECO:0000256" key="1">
    <source>
        <dbReference type="ARBA" id="ARBA00007843"/>
    </source>
</evidence>
<comment type="caution">
    <text evidence="3">The sequence shown here is derived from an EMBL/GenBank/DDBJ whole genome shotgun (WGS) entry which is preliminary data.</text>
</comment>
<dbReference type="Gene3D" id="2.30.180.10">
    <property type="entry name" value="FAS1 domain"/>
    <property type="match status" value="1"/>
</dbReference>
<evidence type="ECO:0000313" key="3">
    <source>
        <dbReference type="EMBL" id="KAL3331734.1"/>
    </source>
</evidence>
<dbReference type="EMBL" id="JBJKTR010000019">
    <property type="protein sequence ID" value="KAL3331734.1"/>
    <property type="molecule type" value="Genomic_DNA"/>
</dbReference>
<dbReference type="PANTHER" id="PTHR33985:SF29">
    <property type="entry name" value="FAS1 DOMAIN-CONTAINING PROTEIN"/>
    <property type="match status" value="1"/>
</dbReference>
<name>A0ABD2RJA1_9SOLN</name>
<dbReference type="AlphaFoldDB" id="A0ABD2RJA1"/>
<dbReference type="PANTHER" id="PTHR33985">
    <property type="entry name" value="OS02G0491300 PROTEIN-RELATED"/>
    <property type="match status" value="1"/>
</dbReference>
<dbReference type="InterPro" id="IPR036378">
    <property type="entry name" value="FAS1_dom_sf"/>
</dbReference>
<dbReference type="InterPro" id="IPR000782">
    <property type="entry name" value="FAS1_domain"/>
</dbReference>
<evidence type="ECO:0000259" key="2">
    <source>
        <dbReference type="PROSITE" id="PS50213"/>
    </source>
</evidence>
<keyword evidence="4" id="KW-1185">Reference proteome</keyword>
<comment type="similarity">
    <text evidence="1">Belongs to the fasciclin-like AGP family.</text>
</comment>